<accession>A0A9W7D9A8</accession>
<dbReference type="PROSITE" id="PS50096">
    <property type="entry name" value="IQ"/>
    <property type="match status" value="1"/>
</dbReference>
<name>A0A9W7D9A8_9STRA</name>
<reference evidence="2" key="1">
    <citation type="submission" date="2023-04" db="EMBL/GenBank/DDBJ databases">
        <title>Phytophthora lilii NBRC 32176.</title>
        <authorList>
            <person name="Ichikawa N."/>
            <person name="Sato H."/>
            <person name="Tonouchi N."/>
        </authorList>
    </citation>
    <scope>NUCLEOTIDE SEQUENCE</scope>
    <source>
        <strain evidence="2">NBRC 32176</strain>
    </source>
</reference>
<feature type="compositionally biased region" description="Basic and acidic residues" evidence="1">
    <location>
        <begin position="398"/>
        <end position="413"/>
    </location>
</feature>
<feature type="compositionally biased region" description="Polar residues" evidence="1">
    <location>
        <begin position="1"/>
        <end position="17"/>
    </location>
</feature>
<protein>
    <submittedName>
        <fullName evidence="2">Unnamed protein product</fullName>
    </submittedName>
</protein>
<keyword evidence="3" id="KW-1185">Reference proteome</keyword>
<dbReference type="Proteomes" id="UP001165083">
    <property type="component" value="Unassembled WGS sequence"/>
</dbReference>
<feature type="region of interest" description="Disordered" evidence="1">
    <location>
        <begin position="822"/>
        <end position="867"/>
    </location>
</feature>
<feature type="region of interest" description="Disordered" evidence="1">
    <location>
        <begin position="236"/>
        <end position="267"/>
    </location>
</feature>
<proteinExistence type="predicted"/>
<feature type="region of interest" description="Disordered" evidence="1">
    <location>
        <begin position="109"/>
        <end position="132"/>
    </location>
</feature>
<evidence type="ECO:0000256" key="1">
    <source>
        <dbReference type="SAM" id="MobiDB-lite"/>
    </source>
</evidence>
<dbReference type="AlphaFoldDB" id="A0A9W7D9A8"/>
<sequence length="895" mass="98786">MTLNAGSQPLALTNYTRPTPPSKASLGRVAPVIKPDSSAGKRFTVRDGFHLKTRNAEVQAAIDAQITAQLAAREESPYLLPQSKNDESATNITLGPAKHEVNSAIPPCKALKPHERSTTNQEDRAKELEGGSDRSAAIVLTQLLEPELVNHIPGRANIRGRTPVKVHAVLKAPADWLIYRDRPSETKHGKQRKIDKLLLEMLRDPQPPKVLNAKLDEVLEPRRSRCQSVLGSTYSERVAAARPAKHTSSEHKHHHRDRLQPLTETERGLLRSREDNNMAVDKLLVSLFHPPSASTQHTATSSLGPIVKTTTSASRFSTRRSIIRHETAVALRSRKLVSRMNELRSLPQLLQQMESLQLWKKQQHIAEHGVDIVARNRANPTLQVLQKPSQTPVLPSATDHKVHQANKRKQELDAAKEENVRRIVVRWQVRREQRAEQARRIHVQSQWLLIVALAESSHTWLTKFHEFRQKRSVLARIIMAKRLQRYWRQRALVKRNSLQLLRFAPSTPLSSAFFRMPVVIHAVTKLQQSIRDWLEQKHYRERKDAISLIVTAWFEFQDVKFRRIILRFRKRVRDFQVMWRAWRAITAARIKLLLLVWAKLERKVKRRHGVTSSHISVTFALGSDGPQLKTSNAAGSESLSSGKGLTLLDMLQRTVIERPLNQPKQLEDMHRHFRNGGAVHMPISAHGRGVAARHARRVRRAAAADAEEQVSGSAPRHPAVAGEDANVAGPDAAAAAAAAVRAGAGAACRPQGAAPAEGGGAAQAAVGETQALLGRARPRARGLGGGAQADAQRGLPLRRAGRAGGLPAAAGAVRHLPAAAQRLGGGDGAAHPAHAGAGAGRRGADAAPQLPPQRRPGRRVSLGGLGGATQNEETIQKCIERFNLFYQQVQTVLQK</sequence>
<gene>
    <name evidence="2" type="ORF">Plil01_001860700</name>
</gene>
<evidence type="ECO:0000313" key="3">
    <source>
        <dbReference type="Proteomes" id="UP001165083"/>
    </source>
</evidence>
<feature type="region of interest" description="Disordered" evidence="1">
    <location>
        <begin position="1"/>
        <end position="27"/>
    </location>
</feature>
<feature type="region of interest" description="Disordered" evidence="1">
    <location>
        <begin position="390"/>
        <end position="413"/>
    </location>
</feature>
<evidence type="ECO:0000313" key="2">
    <source>
        <dbReference type="EMBL" id="GMF66055.1"/>
    </source>
</evidence>
<feature type="compositionally biased region" description="Basic and acidic residues" evidence="1">
    <location>
        <begin position="112"/>
        <end position="132"/>
    </location>
</feature>
<organism evidence="2 3">
    <name type="scientific">Phytophthora lilii</name>
    <dbReference type="NCBI Taxonomy" id="2077276"/>
    <lineage>
        <taxon>Eukaryota</taxon>
        <taxon>Sar</taxon>
        <taxon>Stramenopiles</taxon>
        <taxon>Oomycota</taxon>
        <taxon>Peronosporomycetes</taxon>
        <taxon>Peronosporales</taxon>
        <taxon>Peronosporaceae</taxon>
        <taxon>Phytophthora</taxon>
    </lineage>
</organism>
<dbReference type="EMBL" id="BSXW01012534">
    <property type="protein sequence ID" value="GMF66055.1"/>
    <property type="molecule type" value="Genomic_DNA"/>
</dbReference>
<comment type="caution">
    <text evidence="2">The sequence shown here is derived from an EMBL/GenBank/DDBJ whole genome shotgun (WGS) entry which is preliminary data.</text>
</comment>
<dbReference type="OrthoDB" id="76840at2759"/>